<feature type="compositionally biased region" description="Low complexity" evidence="1">
    <location>
        <begin position="35"/>
        <end position="44"/>
    </location>
</feature>
<comment type="caution">
    <text evidence="2">The sequence shown here is derived from an EMBL/GenBank/DDBJ whole genome shotgun (WGS) entry which is preliminary data.</text>
</comment>
<accession>A0A6A4EWS9</accession>
<dbReference type="Proteomes" id="UP000434957">
    <property type="component" value="Unassembled WGS sequence"/>
</dbReference>
<organism evidence="2 3">
    <name type="scientific">Phytophthora rubi</name>
    <dbReference type="NCBI Taxonomy" id="129364"/>
    <lineage>
        <taxon>Eukaryota</taxon>
        <taxon>Sar</taxon>
        <taxon>Stramenopiles</taxon>
        <taxon>Oomycota</taxon>
        <taxon>Peronosporomycetes</taxon>
        <taxon>Peronosporales</taxon>
        <taxon>Peronosporaceae</taxon>
        <taxon>Phytophthora</taxon>
    </lineage>
</organism>
<name>A0A6A4EWS9_9STRA</name>
<gene>
    <name evidence="2" type="ORF">PR003_g13719</name>
</gene>
<feature type="region of interest" description="Disordered" evidence="1">
    <location>
        <begin position="1"/>
        <end position="44"/>
    </location>
</feature>
<protein>
    <submittedName>
        <fullName evidence="2">Uncharacterized protein</fullName>
    </submittedName>
</protein>
<reference evidence="2 3" key="1">
    <citation type="submission" date="2018-08" db="EMBL/GenBank/DDBJ databases">
        <title>Genomic investigation of the strawberry pathogen Phytophthora fragariae indicates pathogenicity is determined by transcriptional variation in three key races.</title>
        <authorList>
            <person name="Adams T.M."/>
            <person name="Armitage A.D."/>
            <person name="Sobczyk M.K."/>
            <person name="Bates H.J."/>
            <person name="Dunwell J.M."/>
            <person name="Nellist C.F."/>
            <person name="Harrison R.J."/>
        </authorList>
    </citation>
    <scope>NUCLEOTIDE SEQUENCE [LARGE SCALE GENOMIC DNA]</scope>
    <source>
        <strain evidence="2 3">SCRP333</strain>
    </source>
</reference>
<feature type="compositionally biased region" description="Basic and acidic residues" evidence="1">
    <location>
        <begin position="13"/>
        <end position="31"/>
    </location>
</feature>
<evidence type="ECO:0000313" key="2">
    <source>
        <dbReference type="EMBL" id="KAE9334031.1"/>
    </source>
</evidence>
<evidence type="ECO:0000313" key="3">
    <source>
        <dbReference type="Proteomes" id="UP000434957"/>
    </source>
</evidence>
<proteinExistence type="predicted"/>
<sequence>MARTHNTAKIKQRMAEEALRKEEARSEEAARRARVTGARTHSER</sequence>
<dbReference type="AlphaFoldDB" id="A0A6A4EWS9"/>
<feature type="compositionally biased region" description="Basic residues" evidence="1">
    <location>
        <begin position="1"/>
        <end position="12"/>
    </location>
</feature>
<dbReference type="EMBL" id="QXFT01000875">
    <property type="protein sequence ID" value="KAE9334031.1"/>
    <property type="molecule type" value="Genomic_DNA"/>
</dbReference>
<evidence type="ECO:0000256" key="1">
    <source>
        <dbReference type="SAM" id="MobiDB-lite"/>
    </source>
</evidence>
<keyword evidence="3" id="KW-1185">Reference proteome</keyword>